<protein>
    <recommendedName>
        <fullName evidence="2">Anti-sigma factor antagonist</fullName>
    </recommendedName>
</protein>
<dbReference type="OrthoDB" id="9796076at2"/>
<dbReference type="InterPro" id="IPR003658">
    <property type="entry name" value="Anti-sigma_ant"/>
</dbReference>
<proteinExistence type="inferred from homology"/>
<dbReference type="RefSeq" id="WP_093972879.1">
    <property type="nucleotide sequence ID" value="NZ_FXXQ01000002.1"/>
</dbReference>
<dbReference type="InterPro" id="IPR002645">
    <property type="entry name" value="STAS_dom"/>
</dbReference>
<keyword evidence="5" id="KW-1185">Reference proteome</keyword>
<dbReference type="InterPro" id="IPR036513">
    <property type="entry name" value="STAS_dom_sf"/>
</dbReference>
<dbReference type="PANTHER" id="PTHR33495">
    <property type="entry name" value="ANTI-SIGMA FACTOR ANTAGONIST TM_1081-RELATED-RELATED"/>
    <property type="match status" value="1"/>
</dbReference>
<evidence type="ECO:0000313" key="5">
    <source>
        <dbReference type="Proteomes" id="UP000201838"/>
    </source>
</evidence>
<organism evidence="4 5">
    <name type="scientific">Boseongicola aestuarii</name>
    <dbReference type="NCBI Taxonomy" id="1470561"/>
    <lineage>
        <taxon>Bacteria</taxon>
        <taxon>Pseudomonadati</taxon>
        <taxon>Pseudomonadota</taxon>
        <taxon>Alphaproteobacteria</taxon>
        <taxon>Rhodobacterales</taxon>
        <taxon>Paracoccaceae</taxon>
        <taxon>Boseongicola</taxon>
    </lineage>
</organism>
<dbReference type="PANTHER" id="PTHR33495:SF2">
    <property type="entry name" value="ANTI-SIGMA FACTOR ANTAGONIST TM_1081-RELATED"/>
    <property type="match status" value="1"/>
</dbReference>
<dbReference type="CDD" id="cd07043">
    <property type="entry name" value="STAS_anti-anti-sigma_factors"/>
    <property type="match status" value="1"/>
</dbReference>
<sequence>MEMTPSVHKDFLVITVGESRIDAAVAMQFKEKMKDLTSGASGRVIVELSAVNFVDSSGLGAVVGSMKQMRRKGRMDLVGLSASVEKVFRMTRMDSVFRIFGTLGEATQESLNAS</sequence>
<reference evidence="4 5" key="1">
    <citation type="submission" date="2017-05" db="EMBL/GenBank/DDBJ databases">
        <authorList>
            <person name="Song R."/>
            <person name="Chenine A.L."/>
            <person name="Ruprecht R.M."/>
        </authorList>
    </citation>
    <scope>NUCLEOTIDE SEQUENCE [LARGE SCALE GENOMIC DNA]</scope>
    <source>
        <strain evidence="4 5">CECT 8489</strain>
    </source>
</reference>
<dbReference type="SUPFAM" id="SSF52091">
    <property type="entry name" value="SpoIIaa-like"/>
    <property type="match status" value="1"/>
</dbReference>
<comment type="similarity">
    <text evidence="1 2">Belongs to the anti-sigma-factor antagonist family.</text>
</comment>
<name>A0A238IYT7_9RHOB</name>
<dbReference type="Gene3D" id="3.30.750.24">
    <property type="entry name" value="STAS domain"/>
    <property type="match status" value="1"/>
</dbReference>
<gene>
    <name evidence="4" type="primary">rsbV</name>
    <name evidence="4" type="ORF">BOA8489_01019</name>
</gene>
<evidence type="ECO:0000256" key="1">
    <source>
        <dbReference type="ARBA" id="ARBA00009013"/>
    </source>
</evidence>
<feature type="domain" description="STAS" evidence="3">
    <location>
        <begin position="21"/>
        <end position="110"/>
    </location>
</feature>
<evidence type="ECO:0000259" key="3">
    <source>
        <dbReference type="PROSITE" id="PS50801"/>
    </source>
</evidence>
<dbReference type="Proteomes" id="UP000201838">
    <property type="component" value="Unassembled WGS sequence"/>
</dbReference>
<dbReference type="NCBIfam" id="TIGR00377">
    <property type="entry name" value="ant_ant_sig"/>
    <property type="match status" value="1"/>
</dbReference>
<dbReference type="PROSITE" id="PS50801">
    <property type="entry name" value="STAS"/>
    <property type="match status" value="1"/>
</dbReference>
<accession>A0A238IYT7</accession>
<dbReference type="AlphaFoldDB" id="A0A238IYT7"/>
<evidence type="ECO:0000313" key="4">
    <source>
        <dbReference type="EMBL" id="SMX22920.1"/>
    </source>
</evidence>
<evidence type="ECO:0000256" key="2">
    <source>
        <dbReference type="RuleBase" id="RU003749"/>
    </source>
</evidence>
<dbReference type="EMBL" id="FXXQ01000002">
    <property type="protein sequence ID" value="SMX22920.1"/>
    <property type="molecule type" value="Genomic_DNA"/>
</dbReference>
<dbReference type="GO" id="GO:0043856">
    <property type="term" value="F:anti-sigma factor antagonist activity"/>
    <property type="evidence" value="ECO:0007669"/>
    <property type="project" value="InterPro"/>
</dbReference>
<dbReference type="Pfam" id="PF01740">
    <property type="entry name" value="STAS"/>
    <property type="match status" value="1"/>
</dbReference>